<dbReference type="Proteomes" id="UP001497472">
    <property type="component" value="Unassembled WGS sequence"/>
</dbReference>
<evidence type="ECO:0000313" key="4">
    <source>
        <dbReference type="EMBL" id="CAK1555061.1"/>
    </source>
</evidence>
<proteinExistence type="inferred from homology"/>
<dbReference type="SMART" id="SM00700">
    <property type="entry name" value="JHBP"/>
    <property type="match status" value="1"/>
</dbReference>
<name>A0AAV1K0L1_9NEOP</name>
<keyword evidence="2" id="KW-0090">Biological rhythms</keyword>
<evidence type="ECO:0000256" key="1">
    <source>
        <dbReference type="ARBA" id="ARBA00022729"/>
    </source>
</evidence>
<protein>
    <recommendedName>
        <fullName evidence="6">Circadian clock-controlled protein</fullName>
    </recommendedName>
</protein>
<keyword evidence="5" id="KW-1185">Reference proteome</keyword>
<sequence>MTISESGVYKTEGSGRPISAAELRYEDIKRRRLLAAPQSDARGFYSSTYVHHAPGSVHPDVLRPVRFGRDATLFPFHECVAAPFLNACSASDPNLSECVEKVISAGGGKFAKGIPELGIASLDPVHLGKVVVDNPALKLTFDDTVVTGLGDFHVNSYKIDTEKGKATLDFTANVTLKANYDMDGQVLILPIRGSGQAKIKITNLNIVIKYDFKTVDGFWTVTGYKDSYKMDRAQFKFNNLFNGNKELASTIHRVINENWEPVIRDIAPVAFHTIISACVNEAKKLFAAVPADRLLLP</sequence>
<dbReference type="PANTHER" id="PTHR11008:SF32">
    <property type="entry name" value="CIRCADIAN CLOCK-CONTROLLED PROTEIN DAYWAKE-RELATED"/>
    <property type="match status" value="1"/>
</dbReference>
<dbReference type="Gene3D" id="3.15.10.30">
    <property type="entry name" value="Haemolymph juvenile hormone binding protein"/>
    <property type="match status" value="1"/>
</dbReference>
<evidence type="ECO:0000313" key="5">
    <source>
        <dbReference type="Proteomes" id="UP001497472"/>
    </source>
</evidence>
<evidence type="ECO:0008006" key="6">
    <source>
        <dbReference type="Google" id="ProtNLM"/>
    </source>
</evidence>
<dbReference type="InterPro" id="IPR010562">
    <property type="entry name" value="Haemolymph_juvenile_hormone-bd"/>
</dbReference>
<organism evidence="4 5">
    <name type="scientific">Leptosia nina</name>
    <dbReference type="NCBI Taxonomy" id="320188"/>
    <lineage>
        <taxon>Eukaryota</taxon>
        <taxon>Metazoa</taxon>
        <taxon>Ecdysozoa</taxon>
        <taxon>Arthropoda</taxon>
        <taxon>Hexapoda</taxon>
        <taxon>Insecta</taxon>
        <taxon>Pterygota</taxon>
        <taxon>Neoptera</taxon>
        <taxon>Endopterygota</taxon>
        <taxon>Lepidoptera</taxon>
        <taxon>Glossata</taxon>
        <taxon>Ditrysia</taxon>
        <taxon>Papilionoidea</taxon>
        <taxon>Pieridae</taxon>
        <taxon>Pierinae</taxon>
        <taxon>Leptosia</taxon>
    </lineage>
</organism>
<dbReference type="EMBL" id="CAVLEF010000280">
    <property type="protein sequence ID" value="CAK1555061.1"/>
    <property type="molecule type" value="Genomic_DNA"/>
</dbReference>
<accession>A0AAV1K0L1</accession>
<comment type="similarity">
    <text evidence="3">Belongs to the TO family.</text>
</comment>
<dbReference type="InterPro" id="IPR038606">
    <property type="entry name" value="To_sf"/>
</dbReference>
<dbReference type="GO" id="GO:0007623">
    <property type="term" value="P:circadian rhythm"/>
    <property type="evidence" value="ECO:0007669"/>
    <property type="project" value="UniProtKB-ARBA"/>
</dbReference>
<evidence type="ECO:0000256" key="2">
    <source>
        <dbReference type="ARBA" id="ARBA00023108"/>
    </source>
</evidence>
<gene>
    <name evidence="4" type="ORF">LNINA_LOCUS13900</name>
</gene>
<dbReference type="GO" id="GO:0005615">
    <property type="term" value="C:extracellular space"/>
    <property type="evidence" value="ECO:0007669"/>
    <property type="project" value="TreeGrafter"/>
</dbReference>
<evidence type="ECO:0000256" key="3">
    <source>
        <dbReference type="ARBA" id="ARBA00060902"/>
    </source>
</evidence>
<dbReference type="FunFam" id="3.15.10.30:FF:000001">
    <property type="entry name" value="Takeout-like protein 1"/>
    <property type="match status" value="1"/>
</dbReference>
<dbReference type="AlphaFoldDB" id="A0AAV1K0L1"/>
<keyword evidence="1" id="KW-0732">Signal</keyword>
<comment type="caution">
    <text evidence="4">The sequence shown here is derived from an EMBL/GenBank/DDBJ whole genome shotgun (WGS) entry which is preliminary data.</text>
</comment>
<dbReference type="Pfam" id="PF06585">
    <property type="entry name" value="JHBP"/>
    <property type="match status" value="1"/>
</dbReference>
<reference evidence="4 5" key="1">
    <citation type="submission" date="2023-11" db="EMBL/GenBank/DDBJ databases">
        <authorList>
            <person name="Okamura Y."/>
        </authorList>
    </citation>
    <scope>NUCLEOTIDE SEQUENCE [LARGE SCALE GENOMIC DNA]</scope>
</reference>
<dbReference type="PANTHER" id="PTHR11008">
    <property type="entry name" value="PROTEIN TAKEOUT-LIKE PROTEIN"/>
    <property type="match status" value="1"/>
</dbReference>